<name>A0A939DG25_9GAMM</name>
<dbReference type="RefSeq" id="WP_206560887.1">
    <property type="nucleotide sequence ID" value="NZ_JAFKCZ010000008.1"/>
</dbReference>
<proteinExistence type="predicted"/>
<gene>
    <name evidence="2" type="ORF">JYP50_12600</name>
</gene>
<dbReference type="EMBL" id="JAFKCZ010000008">
    <property type="protein sequence ID" value="MBN7797440.1"/>
    <property type="molecule type" value="Genomic_DNA"/>
</dbReference>
<dbReference type="Proteomes" id="UP000664303">
    <property type="component" value="Unassembled WGS sequence"/>
</dbReference>
<dbReference type="PANTHER" id="PTHR40124:SF1">
    <property type="entry name" value="DISAGGREGATASE RELATED REPEAT PROTEIN"/>
    <property type="match status" value="1"/>
</dbReference>
<accession>A0A939DG25</accession>
<protein>
    <recommendedName>
        <fullName evidence="1">Polysaccharide lyase 14 domain-containing protein</fullName>
    </recommendedName>
</protein>
<organism evidence="2 3">
    <name type="scientific">Parahaliea mediterranea</name>
    <dbReference type="NCBI Taxonomy" id="651086"/>
    <lineage>
        <taxon>Bacteria</taxon>
        <taxon>Pseudomonadati</taxon>
        <taxon>Pseudomonadota</taxon>
        <taxon>Gammaproteobacteria</taxon>
        <taxon>Cellvibrionales</taxon>
        <taxon>Halieaceae</taxon>
        <taxon>Parahaliea</taxon>
    </lineage>
</organism>
<dbReference type="Gene3D" id="2.60.120.200">
    <property type="match status" value="1"/>
</dbReference>
<keyword evidence="3" id="KW-1185">Reference proteome</keyword>
<dbReference type="InterPro" id="IPR048958">
    <property type="entry name" value="Polysacc_lyase_14"/>
</dbReference>
<dbReference type="PANTHER" id="PTHR40124">
    <property type="match status" value="1"/>
</dbReference>
<feature type="domain" description="Polysaccharide lyase 14" evidence="1">
    <location>
        <begin position="305"/>
        <end position="491"/>
    </location>
</feature>
<evidence type="ECO:0000313" key="2">
    <source>
        <dbReference type="EMBL" id="MBN7797440.1"/>
    </source>
</evidence>
<reference evidence="2" key="1">
    <citation type="submission" date="2021-02" db="EMBL/GenBank/DDBJ databases">
        <title>PHA producing bacteria isolated from coastal sediment in Guangdong, Shenzhen.</title>
        <authorList>
            <person name="Zheng W."/>
            <person name="Yu S."/>
            <person name="Huang Y."/>
        </authorList>
    </citation>
    <scope>NUCLEOTIDE SEQUENCE</scope>
    <source>
        <strain evidence="2">TN14-10</strain>
    </source>
</reference>
<sequence>MDVNLPSMRITARNPLGRALFLAVSLVLSLFPVPGLAIDVQWNDGDGGATRRHALASAGLPWDRKLGDWSDAAGEPWGRLPWASATLSRGAEGTLLRLDVTELVEAWYRRKLANQGFYLRLRGGGLDFAMPSREAGADAPVLNVDLSQGSYRLPVVYDTTLDASTSKALGDRKRLKLGKGKAVLLYFDLSRMPRGHPVTRASLELKVVQTSGPKTTSLEVYNVHIAPRSGVVVASERGLARDYPADVGIAEHPAVVFSEDFSRQNWQRDWFVDGKAGERVENGAAADFVAFDGPALAVTIAEGEKKGLNIRYRFSRHDQPEPEEAYFRYYLRFGSSWNQTVSGGKLPGFAGTYRQAGWGSRRSNGTNGWSARGSFRKSIRTGPPGSGDLLTPIGSYVYHVDQDSFYGNTWTWSLGSGALLENERWYSVEQHVRLNSPGEADGLIRAWLDGQLVFERRGLRFRTVPELKIEDVWFNVYHGGTARSPRDQVLYIDNVVVATEYIGPLGRPD</sequence>
<dbReference type="AlphaFoldDB" id="A0A939DG25"/>
<evidence type="ECO:0000313" key="3">
    <source>
        <dbReference type="Proteomes" id="UP000664303"/>
    </source>
</evidence>
<evidence type="ECO:0000259" key="1">
    <source>
        <dbReference type="Pfam" id="PF21294"/>
    </source>
</evidence>
<dbReference type="Pfam" id="PF21294">
    <property type="entry name" value="Polysacc_lyase_14"/>
    <property type="match status" value="1"/>
</dbReference>
<comment type="caution">
    <text evidence="2">The sequence shown here is derived from an EMBL/GenBank/DDBJ whole genome shotgun (WGS) entry which is preliminary data.</text>
</comment>